<dbReference type="Pfam" id="PF16264">
    <property type="entry name" value="SatD"/>
    <property type="match status" value="1"/>
</dbReference>
<proteinExistence type="predicted"/>
<protein>
    <submittedName>
        <fullName evidence="1">SatD family (SatD)</fullName>
    </submittedName>
</protein>
<dbReference type="AlphaFoldDB" id="A0A1M5ZHL6"/>
<dbReference type="STRING" id="1123282.SAMN02745823_03749"/>
<gene>
    <name evidence="1" type="ORF">SAMN02745823_03749</name>
</gene>
<dbReference type="OrthoDB" id="3197351at2"/>
<sequence>MYCAMIGDLIGSRSMSAEERHHVQEELKQILGGINSAYADVIASKFTLTLGDEFQGLLKSSQQAVEIAERLIKELHPHGIRFGIGLGEIYTDIDPDKALGADGPAYHLAREGVDALKADGRFGKGFAVAFHTDKPDAMLLNALCRAVSDIESAWTDRQREIVWAAEKFDGRQRPAANALKISKSVVSRQLKAANFSGYRYLLDSLGSYLRLQYDALSPESSGEPKTEL</sequence>
<evidence type="ECO:0000313" key="2">
    <source>
        <dbReference type="Proteomes" id="UP000183995"/>
    </source>
</evidence>
<name>A0A1M5ZHL6_9FIRM</name>
<dbReference type="Proteomes" id="UP000183995">
    <property type="component" value="Unassembled WGS sequence"/>
</dbReference>
<dbReference type="RefSeq" id="WP_073083003.1">
    <property type="nucleotide sequence ID" value="NZ_FQXV01000021.1"/>
</dbReference>
<organism evidence="1 2">
    <name type="scientific">Sporobacter termitidis DSM 10068</name>
    <dbReference type="NCBI Taxonomy" id="1123282"/>
    <lineage>
        <taxon>Bacteria</taxon>
        <taxon>Bacillati</taxon>
        <taxon>Bacillota</taxon>
        <taxon>Clostridia</taxon>
        <taxon>Eubacteriales</taxon>
        <taxon>Oscillospiraceae</taxon>
        <taxon>Sporobacter</taxon>
    </lineage>
</organism>
<reference evidence="1 2" key="1">
    <citation type="submission" date="2016-11" db="EMBL/GenBank/DDBJ databases">
        <authorList>
            <person name="Jaros S."/>
            <person name="Januszkiewicz K."/>
            <person name="Wedrychowicz H."/>
        </authorList>
    </citation>
    <scope>NUCLEOTIDE SEQUENCE [LARGE SCALE GENOMIC DNA]</scope>
    <source>
        <strain evidence="1 2">DSM 10068</strain>
    </source>
</reference>
<accession>A0A1M5ZHL6</accession>
<evidence type="ECO:0000313" key="1">
    <source>
        <dbReference type="EMBL" id="SHI23619.1"/>
    </source>
</evidence>
<keyword evidence="2" id="KW-1185">Reference proteome</keyword>
<dbReference type="EMBL" id="FQXV01000021">
    <property type="protein sequence ID" value="SHI23619.1"/>
    <property type="molecule type" value="Genomic_DNA"/>
</dbReference>
<dbReference type="InterPro" id="IPR032580">
    <property type="entry name" value="SatD"/>
</dbReference>